<keyword evidence="6 9" id="KW-0274">FAD</keyword>
<dbReference type="OrthoDB" id="1856718at2759"/>
<dbReference type="PROSITE" id="PS50902">
    <property type="entry name" value="FLAVODOXIN_LIKE"/>
    <property type="match status" value="1"/>
</dbReference>
<comment type="similarity">
    <text evidence="9">Belongs to the NADPH-dependent diflavin oxidoreductase NDOR1 family.</text>
</comment>
<feature type="binding site" evidence="9">
    <location>
        <position position="129"/>
    </location>
    <ligand>
        <name>FMN</name>
        <dbReference type="ChEBI" id="CHEBI:58210"/>
    </ligand>
</feature>
<feature type="domain" description="FAD-binding FR-type" evidence="11">
    <location>
        <begin position="194"/>
        <end position="434"/>
    </location>
</feature>
<keyword evidence="3 9" id="KW-0963">Cytoplasm</keyword>
<evidence type="ECO:0000256" key="2">
    <source>
        <dbReference type="ARBA" id="ARBA00001974"/>
    </source>
</evidence>
<dbReference type="AlphaFoldDB" id="A0A0J9RRP0"/>
<dbReference type="EMBL" id="CM002912">
    <property type="protein sequence ID" value="KMY98382.1"/>
    <property type="molecule type" value="Genomic_DNA"/>
</dbReference>
<comment type="cofactor">
    <cofactor evidence="2 9">
        <name>FAD</name>
        <dbReference type="ChEBI" id="CHEBI:57692"/>
    </cofactor>
</comment>
<evidence type="ECO:0000313" key="12">
    <source>
        <dbReference type="EMBL" id="KMY98382.1"/>
    </source>
</evidence>
<evidence type="ECO:0000256" key="5">
    <source>
        <dbReference type="ARBA" id="ARBA00022643"/>
    </source>
</evidence>
<dbReference type="Gene3D" id="3.40.50.80">
    <property type="entry name" value="Nucleotide-binding domain of ferredoxin-NADP reductase (FNR) module"/>
    <property type="match status" value="1"/>
</dbReference>
<dbReference type="KEGG" id="dsi:Dsimw501_GD14092"/>
<dbReference type="GO" id="GO:0005829">
    <property type="term" value="C:cytosol"/>
    <property type="evidence" value="ECO:0007669"/>
    <property type="project" value="TreeGrafter"/>
</dbReference>
<comment type="similarity">
    <text evidence="9">In the N-terminal section; belongs to the flavodoxin family.</text>
</comment>
<dbReference type="SUPFAM" id="SSF52343">
    <property type="entry name" value="Ferredoxin reductase-like, C-terminal NADP-linked domain"/>
    <property type="match status" value="1"/>
</dbReference>
<gene>
    <name evidence="12" type="primary">Dsim\GD14092</name>
    <name evidence="12" type="ORF">Dsimw501_GD14092</name>
</gene>
<dbReference type="FunFam" id="3.40.50.360:FF:000034">
    <property type="entry name" value="NADPH-dependent diflavin oxidoreductase 1"/>
    <property type="match status" value="1"/>
</dbReference>
<dbReference type="InterPro" id="IPR039261">
    <property type="entry name" value="FNR_nucleotide-bd"/>
</dbReference>
<comment type="caution">
    <text evidence="9">Lacks conserved residue(s) required for the propagation of feature annotation.</text>
</comment>
<keyword evidence="5 9" id="KW-0288">FMN</keyword>
<evidence type="ECO:0000256" key="1">
    <source>
        <dbReference type="ARBA" id="ARBA00001917"/>
    </source>
</evidence>
<dbReference type="PANTHER" id="PTHR19384">
    <property type="entry name" value="NITRIC OXIDE SYNTHASE-RELATED"/>
    <property type="match status" value="1"/>
</dbReference>
<dbReference type="InterPro" id="IPR003097">
    <property type="entry name" value="CysJ-like_FAD-binding"/>
</dbReference>
<keyword evidence="8 9" id="KW-0560">Oxidoreductase</keyword>
<feature type="binding site" evidence="9">
    <location>
        <begin position="514"/>
        <end position="518"/>
    </location>
    <ligand>
        <name>NADP(+)</name>
        <dbReference type="ChEBI" id="CHEBI:58349"/>
    </ligand>
</feature>
<dbReference type="GO" id="GO:0050661">
    <property type="term" value="F:NADP binding"/>
    <property type="evidence" value="ECO:0007669"/>
    <property type="project" value="UniProtKB-UniRule"/>
</dbReference>
<reference evidence="12" key="3">
    <citation type="submission" date="2015-04" db="EMBL/GenBank/DDBJ databases">
        <authorList>
            <consortium name="FlyBase"/>
        </authorList>
    </citation>
    <scope>NUCLEOTIDE SEQUENCE</scope>
    <source>
        <strain evidence="12">W501</strain>
    </source>
</reference>
<sequence>MRLLVLYGSQTGTAQDVAEQIWRESHQLGFQGPVLPFDEYDMTKLIEERLVVFVVATTGDGVEPDNMKLAWRFLLKRSLPAQSLQGMQFACLGLGDSSYPKFNYAAKKLSKRLQNLGASSVCPVGLCDDQHDYGHLGVSLSWTKDLWTALKGISGLDESKLSNSHQTIIKWSVKELPTDSQIAPMDNLLWSQKQTAHSFKILDNQRTTAVDHFQDVRFLRLQCQAEDLDWEPGDVLDVQPQNSDDAVQTFFDLVREHNLNFDESTVVEVSSAHRDMPLPIAYSNPLSLLQAAKFVWDLSAKPRQRFLEVLAQNCGDEMEKEKLLEFSSAEGIDDLVAYVNRPRRNLLEVLEDFRHATSSLTLQQLFEMMPLIQPRSFSIASDVSALSLDLLVAVVEYKTIMHTLRLGLCSNWLKTLKSGTELRGVVKRGTMVWPKDLSTPLIMVGPGTGIAPFRSIIQNRLYAQSKGATIGPLVVFFGCRNKAADFHFGNDFSTWTDAKQVEAHTAFSRDQDQKVYVQNLIAKNAAHLARLIKDLNAYIYVAGNSNNMPKSVKEAFIEILNGDADYVELMIKQRRYQEETWA</sequence>
<evidence type="ECO:0000256" key="8">
    <source>
        <dbReference type="ARBA" id="ARBA00023002"/>
    </source>
</evidence>
<evidence type="ECO:0000256" key="3">
    <source>
        <dbReference type="ARBA" id="ARBA00022490"/>
    </source>
</evidence>
<reference evidence="12" key="1">
    <citation type="journal article" date="2013" name="Genome Res.">
        <title>A second-generation assembly of the Drosophila simulans genome provides new insights into patterns of lineage-specific divergence.</title>
        <authorList>
            <person name="Hu T.T."/>
            <person name="Eisen M.B."/>
            <person name="Thornton K.R."/>
            <person name="Andolfatto P."/>
        </authorList>
    </citation>
    <scope>NUCLEOTIDE SEQUENCE [LARGE SCALE GENOMIC DNA]</scope>
    <source>
        <strain evidence="12">W501</strain>
    </source>
</reference>
<feature type="binding site" evidence="9">
    <location>
        <begin position="407"/>
        <end position="410"/>
    </location>
    <ligand>
        <name>FAD</name>
        <dbReference type="ChEBI" id="CHEBI:57692"/>
    </ligand>
</feature>
<evidence type="ECO:0000256" key="6">
    <source>
        <dbReference type="ARBA" id="ARBA00022827"/>
    </source>
</evidence>
<dbReference type="PROSITE" id="PS51384">
    <property type="entry name" value="FAD_FR"/>
    <property type="match status" value="1"/>
</dbReference>
<dbReference type="HAMAP" id="MF_03178">
    <property type="entry name" value="NDOR1"/>
    <property type="match status" value="1"/>
</dbReference>
<dbReference type="InterPro" id="IPR017927">
    <property type="entry name" value="FAD-bd_FR_type"/>
</dbReference>
<reference evidence="12" key="2">
    <citation type="submission" date="2014-06" db="EMBL/GenBank/DDBJ databases">
        <authorList>
            <person name="Hu T."/>
            <person name="Eisen M.B."/>
            <person name="Thornton K.R."/>
            <person name="Andolfatto P."/>
        </authorList>
    </citation>
    <scope>NUCLEOTIDE SEQUENCE</scope>
    <source>
        <strain evidence="12">W501</strain>
    </source>
</reference>
<comment type="subcellular location">
    <subcellularLocation>
        <location evidence="9">Cytoplasm</location>
    </subcellularLocation>
</comment>
<protein>
    <recommendedName>
        <fullName evidence="9">NADPH-dependent diflavin oxidoreductase 1</fullName>
        <ecNumber evidence="9">1.18.1.-</ecNumber>
    </recommendedName>
    <alternativeName>
        <fullName evidence="9">NADPH-dependent FMN and FAD-containing oxidoreductase</fullName>
    </alternativeName>
</protein>
<dbReference type="InterPro" id="IPR029039">
    <property type="entry name" value="Flavoprotein-like_sf"/>
</dbReference>
<dbReference type="GO" id="GO:0016651">
    <property type="term" value="F:oxidoreductase activity, acting on NAD(P)H"/>
    <property type="evidence" value="ECO:0007669"/>
    <property type="project" value="UniProtKB-UniRule"/>
</dbReference>
<feature type="binding site" evidence="9">
    <location>
        <begin position="9"/>
        <end position="14"/>
    </location>
    <ligand>
        <name>FMN</name>
        <dbReference type="ChEBI" id="CHEBI:58210"/>
    </ligand>
</feature>
<evidence type="ECO:0000256" key="4">
    <source>
        <dbReference type="ARBA" id="ARBA00022630"/>
    </source>
</evidence>
<comment type="cofactor">
    <cofactor evidence="1 9">
        <name>FMN</name>
        <dbReference type="ChEBI" id="CHEBI:58210"/>
    </cofactor>
</comment>
<comment type="catalytic activity">
    <reaction evidence="9">
        <text>2 oxidized [2Fe-2S]-[protein] + NADPH = 2 reduced [2Fe-2S]-[protein] + NADP(+) + H(+)</text>
        <dbReference type="Rhea" id="RHEA:67716"/>
        <dbReference type="Rhea" id="RHEA-COMP:17327"/>
        <dbReference type="Rhea" id="RHEA-COMP:17328"/>
        <dbReference type="ChEBI" id="CHEBI:15378"/>
        <dbReference type="ChEBI" id="CHEBI:33737"/>
        <dbReference type="ChEBI" id="CHEBI:33738"/>
        <dbReference type="ChEBI" id="CHEBI:57783"/>
        <dbReference type="ChEBI" id="CHEBI:58349"/>
    </reaction>
</comment>
<accession>A0A0J9RRP0</accession>
<comment type="function">
    <text evidence="9">NADPH-dependent reductase which is a central component of the cytosolic iron-sulfur (Fe-S) protein assembly (CIA) machinery. Transfers electrons from NADPH via its FAD and FMN prosthetic groups to the [2Fe-2S] cluster of the anamorsin/DRE2 homolog, another key component of the CIA machinery. In turn, this reduced cluster provides electrons for assembly of cytosolic iron-sulfur cluster proteins.</text>
</comment>
<organism evidence="12">
    <name type="scientific">Drosophila simulans</name>
    <name type="common">Fruit fly</name>
    <dbReference type="NCBI Taxonomy" id="7240"/>
    <lineage>
        <taxon>Eukaryota</taxon>
        <taxon>Metazoa</taxon>
        <taxon>Ecdysozoa</taxon>
        <taxon>Arthropoda</taxon>
        <taxon>Hexapoda</taxon>
        <taxon>Insecta</taxon>
        <taxon>Pterygota</taxon>
        <taxon>Neoptera</taxon>
        <taxon>Endopterygota</taxon>
        <taxon>Diptera</taxon>
        <taxon>Brachycera</taxon>
        <taxon>Muscomorpha</taxon>
        <taxon>Ephydroidea</taxon>
        <taxon>Drosophilidae</taxon>
        <taxon>Drosophila</taxon>
        <taxon>Sophophora</taxon>
    </lineage>
</organism>
<dbReference type="Gene3D" id="2.40.30.10">
    <property type="entry name" value="Translation factors"/>
    <property type="match status" value="1"/>
</dbReference>
<dbReference type="SUPFAM" id="SSF63380">
    <property type="entry name" value="Riboflavin synthase domain-like"/>
    <property type="match status" value="1"/>
</dbReference>
<dbReference type="Pfam" id="PF00175">
    <property type="entry name" value="NAD_binding_1"/>
    <property type="match status" value="1"/>
</dbReference>
<feature type="binding site" evidence="9">
    <location>
        <position position="581"/>
    </location>
    <ligand>
        <name>FAD</name>
        <dbReference type="ChEBI" id="CHEBI:57692"/>
    </ligand>
</feature>
<dbReference type="GO" id="GO:0050660">
    <property type="term" value="F:flavin adenine dinucleotide binding"/>
    <property type="evidence" value="ECO:0007669"/>
    <property type="project" value="UniProtKB-UniRule"/>
</dbReference>
<dbReference type="Bgee" id="FBgn0185784">
    <property type="expression patterns" value="Expressed in male reproductive system and 3 other cell types or tissues"/>
</dbReference>
<dbReference type="InterPro" id="IPR028879">
    <property type="entry name" value="NDOR1"/>
</dbReference>
<dbReference type="Proteomes" id="UP000035880">
    <property type="component" value="Chromosome 3L"/>
</dbReference>
<dbReference type="PRINTS" id="PR00369">
    <property type="entry name" value="FLAVODOXIN"/>
</dbReference>
<dbReference type="FunFam" id="3.40.50.80:FF:000032">
    <property type="entry name" value="NADPH-dependent diflavin oxidoreductase 1"/>
    <property type="match status" value="1"/>
</dbReference>
<dbReference type="PANTHER" id="PTHR19384:SF10">
    <property type="entry name" value="NADPH-DEPENDENT DIFLAVIN OXIDOREDUCTASE 1"/>
    <property type="match status" value="1"/>
</dbReference>
<name>A0A0J9RRP0_DROSI</name>
<feature type="binding site" evidence="9">
    <location>
        <begin position="94"/>
        <end position="103"/>
    </location>
    <ligand>
        <name>FMN</name>
        <dbReference type="ChEBI" id="CHEBI:58210"/>
    </ligand>
</feature>
<dbReference type="Pfam" id="PF00667">
    <property type="entry name" value="FAD_binding_1"/>
    <property type="match status" value="1"/>
</dbReference>
<evidence type="ECO:0000259" key="10">
    <source>
        <dbReference type="PROSITE" id="PS50902"/>
    </source>
</evidence>
<feature type="binding site" evidence="9">
    <location>
        <position position="448"/>
    </location>
    <ligand>
        <name>NADP(+)</name>
        <dbReference type="ChEBI" id="CHEBI:58349"/>
    </ligand>
</feature>
<evidence type="ECO:0000256" key="7">
    <source>
        <dbReference type="ARBA" id="ARBA00022857"/>
    </source>
</evidence>
<feature type="binding site" evidence="9">
    <location>
        <begin position="375"/>
        <end position="378"/>
    </location>
    <ligand>
        <name>FAD</name>
        <dbReference type="ChEBI" id="CHEBI:57692"/>
    </ligand>
</feature>
<dbReference type="Gene3D" id="1.20.990.10">
    <property type="entry name" value="NADPH-cytochrome p450 Reductase, Chain A, domain 3"/>
    <property type="match status" value="1"/>
</dbReference>
<dbReference type="PRINTS" id="PR00371">
    <property type="entry name" value="FPNCR"/>
</dbReference>
<dbReference type="InterPro" id="IPR001709">
    <property type="entry name" value="Flavoprot_Pyr_Nucl_cyt_Rdtase"/>
</dbReference>
<dbReference type="EC" id="1.18.1.-" evidence="9"/>
<keyword evidence="7 9" id="KW-0521">NADP</keyword>
<feature type="binding site" evidence="9">
    <location>
        <position position="343"/>
    </location>
    <ligand>
        <name>FAD</name>
        <dbReference type="ChEBI" id="CHEBI:57692"/>
    </ligand>
</feature>
<dbReference type="FunFam" id="1.20.990.10:FF:000013">
    <property type="entry name" value="NADPH-dependent diflavin oxidoreductase 1"/>
    <property type="match status" value="1"/>
</dbReference>
<dbReference type="InterPro" id="IPR023173">
    <property type="entry name" value="NADPH_Cyt_P450_Rdtase_alpha"/>
</dbReference>
<proteinExistence type="inferred from homology"/>
<dbReference type="InterPro" id="IPR001094">
    <property type="entry name" value="Flavdoxin-like"/>
</dbReference>
<dbReference type="GO" id="GO:0010181">
    <property type="term" value="F:FMN binding"/>
    <property type="evidence" value="ECO:0007669"/>
    <property type="project" value="UniProtKB-UniRule"/>
</dbReference>
<dbReference type="SUPFAM" id="SSF52218">
    <property type="entry name" value="Flavoproteins"/>
    <property type="match status" value="1"/>
</dbReference>
<comment type="similarity">
    <text evidence="9">In the C-terminal section; belongs to the flavoprotein pyridine nucleotide cytochrome reductase family.</text>
</comment>
<dbReference type="GO" id="GO:0016226">
    <property type="term" value="P:iron-sulfur cluster assembly"/>
    <property type="evidence" value="ECO:0007669"/>
    <property type="project" value="UniProtKB-UniRule"/>
</dbReference>
<feature type="domain" description="Flavodoxin-like" evidence="10">
    <location>
        <begin position="3"/>
        <end position="147"/>
    </location>
</feature>
<feature type="binding site" evidence="9">
    <location>
        <begin position="508"/>
        <end position="509"/>
    </location>
    <ligand>
        <name>NADP(+)</name>
        <dbReference type="ChEBI" id="CHEBI:58349"/>
    </ligand>
</feature>
<dbReference type="InterPro" id="IPR001433">
    <property type="entry name" value="OxRdtase_FAD/NAD-bd"/>
</dbReference>
<evidence type="ECO:0000256" key="9">
    <source>
        <dbReference type="HAMAP-Rule" id="MF_03178"/>
    </source>
</evidence>
<dbReference type="InterPro" id="IPR008254">
    <property type="entry name" value="Flavodoxin/NO_synth"/>
</dbReference>
<dbReference type="Pfam" id="PF00258">
    <property type="entry name" value="Flavodoxin_1"/>
    <property type="match status" value="1"/>
</dbReference>
<feature type="binding site" evidence="9">
    <location>
        <begin position="56"/>
        <end position="59"/>
    </location>
    <ligand>
        <name>FMN</name>
        <dbReference type="ChEBI" id="CHEBI:58210"/>
    </ligand>
</feature>
<keyword evidence="4 9" id="KW-0285">Flavoprotein</keyword>
<dbReference type="InterPro" id="IPR017938">
    <property type="entry name" value="Riboflavin_synthase-like_b-brl"/>
</dbReference>
<dbReference type="Gene3D" id="3.40.50.360">
    <property type="match status" value="1"/>
</dbReference>
<dbReference type="GO" id="GO:0160246">
    <property type="term" value="F:NADPH-iron-sulfur [2Fe-2S] protein oxidoreductase activity"/>
    <property type="evidence" value="ECO:0007669"/>
    <property type="project" value="InterPro"/>
</dbReference>
<evidence type="ECO:0000259" key="11">
    <source>
        <dbReference type="PROSITE" id="PS51384"/>
    </source>
</evidence>